<dbReference type="GO" id="GO:0016020">
    <property type="term" value="C:membrane"/>
    <property type="evidence" value="ECO:0007669"/>
    <property type="project" value="UniProtKB-SubCell"/>
</dbReference>
<reference evidence="7 8" key="1">
    <citation type="submission" date="2019-09" db="EMBL/GenBank/DDBJ databases">
        <title>Nocardioides panacisoli sp. nov., isolated from the soil of a ginseng field.</title>
        <authorList>
            <person name="Cho C."/>
        </authorList>
    </citation>
    <scope>NUCLEOTIDE SEQUENCE [LARGE SCALE GENOMIC DNA]</scope>
    <source>
        <strain evidence="7 8">BN140041</strain>
    </source>
</reference>
<keyword evidence="4 5" id="KW-0472">Membrane</keyword>
<keyword evidence="3 5" id="KW-1133">Transmembrane helix</keyword>
<evidence type="ECO:0000256" key="1">
    <source>
        <dbReference type="ARBA" id="ARBA00004141"/>
    </source>
</evidence>
<dbReference type="InterPro" id="IPR010432">
    <property type="entry name" value="RDD"/>
</dbReference>
<dbReference type="RefSeq" id="WP_149751577.1">
    <property type="nucleotide sequence ID" value="NZ_VUJW01000010.1"/>
</dbReference>
<evidence type="ECO:0000259" key="6">
    <source>
        <dbReference type="Pfam" id="PF06271"/>
    </source>
</evidence>
<evidence type="ECO:0000256" key="5">
    <source>
        <dbReference type="SAM" id="Phobius"/>
    </source>
</evidence>
<dbReference type="PANTHER" id="PTHR38480">
    <property type="entry name" value="SLR0254 PROTEIN"/>
    <property type="match status" value="1"/>
</dbReference>
<name>A0A5B1M2G4_9ACTN</name>
<gene>
    <name evidence="7" type="ORF">F0U47_16570</name>
</gene>
<evidence type="ECO:0000313" key="8">
    <source>
        <dbReference type="Proteomes" id="UP000324351"/>
    </source>
</evidence>
<evidence type="ECO:0000256" key="4">
    <source>
        <dbReference type="ARBA" id="ARBA00023136"/>
    </source>
</evidence>
<accession>A0A5B1M2G4</accession>
<dbReference type="Pfam" id="PF06271">
    <property type="entry name" value="RDD"/>
    <property type="match status" value="1"/>
</dbReference>
<reference evidence="7 8" key="2">
    <citation type="submission" date="2019-09" db="EMBL/GenBank/DDBJ databases">
        <authorList>
            <person name="Jin C."/>
        </authorList>
    </citation>
    <scope>NUCLEOTIDE SEQUENCE [LARGE SCALE GENOMIC DNA]</scope>
    <source>
        <strain evidence="7 8">BN140041</strain>
    </source>
</reference>
<comment type="subcellular location">
    <subcellularLocation>
        <location evidence="1">Membrane</location>
        <topology evidence="1">Multi-pass membrane protein</topology>
    </subcellularLocation>
</comment>
<dbReference type="PANTHER" id="PTHR38480:SF1">
    <property type="entry name" value="SLR0254 PROTEIN"/>
    <property type="match status" value="1"/>
</dbReference>
<organism evidence="7 8">
    <name type="scientific">Nocardioides antri</name>
    <dbReference type="NCBI Taxonomy" id="2607659"/>
    <lineage>
        <taxon>Bacteria</taxon>
        <taxon>Bacillati</taxon>
        <taxon>Actinomycetota</taxon>
        <taxon>Actinomycetes</taxon>
        <taxon>Propionibacteriales</taxon>
        <taxon>Nocardioidaceae</taxon>
        <taxon>Nocardioides</taxon>
    </lineage>
</organism>
<keyword evidence="2 5" id="KW-0812">Transmembrane</keyword>
<dbReference type="AlphaFoldDB" id="A0A5B1M2G4"/>
<keyword evidence="8" id="KW-1185">Reference proteome</keyword>
<proteinExistence type="predicted"/>
<evidence type="ECO:0000256" key="2">
    <source>
        <dbReference type="ARBA" id="ARBA00022692"/>
    </source>
</evidence>
<feature type="transmembrane region" description="Helical" evidence="5">
    <location>
        <begin position="127"/>
        <end position="148"/>
    </location>
</feature>
<dbReference type="Proteomes" id="UP000324351">
    <property type="component" value="Unassembled WGS sequence"/>
</dbReference>
<feature type="transmembrane region" description="Helical" evidence="5">
    <location>
        <begin position="44"/>
        <end position="64"/>
    </location>
</feature>
<evidence type="ECO:0000313" key="7">
    <source>
        <dbReference type="EMBL" id="KAA1425950.1"/>
    </source>
</evidence>
<protein>
    <submittedName>
        <fullName evidence="7">RDD family protein</fullName>
    </submittedName>
</protein>
<feature type="transmembrane region" description="Helical" evidence="5">
    <location>
        <begin position="71"/>
        <end position="92"/>
    </location>
</feature>
<sequence>MSTQGPAPSVSEFATVTTDDLVTGEGVALDLPPASLGLRLASGLIDYVVTVAIFLASLFVLLIATISASDALVQLTSVAAAIVTFAVFPTLLETLTRGRSLGKLALGLRVVRDDAGPVTFHHALVRALVGFIEVFLLLGVPYFFCVLINQRGKRLGDLAAGTYVVRDRVALRLPLPPPMPPALAQWARTADLTTLPTGLALAVRQYLGRVPTLDPHSRQRVGLDLLTEVRRYVAPAPPSDAPPEVVLAAVIAERRERDLARLRRDDEFRSRLANRE</sequence>
<dbReference type="EMBL" id="VUJW01000010">
    <property type="protein sequence ID" value="KAA1425950.1"/>
    <property type="molecule type" value="Genomic_DNA"/>
</dbReference>
<feature type="domain" description="RDD" evidence="6">
    <location>
        <begin position="34"/>
        <end position="161"/>
    </location>
</feature>
<comment type="caution">
    <text evidence="7">The sequence shown here is derived from an EMBL/GenBank/DDBJ whole genome shotgun (WGS) entry which is preliminary data.</text>
</comment>
<evidence type="ECO:0000256" key="3">
    <source>
        <dbReference type="ARBA" id="ARBA00022989"/>
    </source>
</evidence>